<feature type="transmembrane region" description="Helical" evidence="6">
    <location>
        <begin position="217"/>
        <end position="240"/>
    </location>
</feature>
<evidence type="ECO:0000256" key="4">
    <source>
        <dbReference type="ARBA" id="ARBA00022989"/>
    </source>
</evidence>
<dbReference type="PANTHER" id="PTHR12385">
    <property type="entry name" value="CHOLINE TRANSPORTER-LIKE (SLC FAMILY 44)"/>
    <property type="match status" value="1"/>
</dbReference>
<dbReference type="HOGENOM" id="CLU_008052_1_0_1"/>
<feature type="compositionally biased region" description="Polar residues" evidence="7">
    <location>
        <begin position="172"/>
        <end position="183"/>
    </location>
</feature>
<feature type="transmembrane region" description="Helical" evidence="6">
    <location>
        <begin position="372"/>
        <end position="398"/>
    </location>
</feature>
<feature type="transmembrane region" description="Helical" evidence="6">
    <location>
        <begin position="584"/>
        <end position="605"/>
    </location>
</feature>
<dbReference type="OrthoDB" id="420519at2759"/>
<feature type="transmembrane region" description="Helical" evidence="6">
    <location>
        <begin position="418"/>
        <end position="437"/>
    </location>
</feature>
<evidence type="ECO:0000256" key="1">
    <source>
        <dbReference type="ARBA" id="ARBA00004141"/>
    </source>
</evidence>
<evidence type="ECO:0000313" key="9">
    <source>
        <dbReference type="Proteomes" id="UP000054549"/>
    </source>
</evidence>
<keyword evidence="5 6" id="KW-0472">Membrane</keyword>
<keyword evidence="3 6" id="KW-0812">Transmembrane</keyword>
<feature type="transmembrane region" description="Helical" evidence="6">
    <location>
        <begin position="260"/>
        <end position="281"/>
    </location>
</feature>
<dbReference type="InParanoid" id="A0A0C2TJD2"/>
<evidence type="ECO:0000256" key="7">
    <source>
        <dbReference type="SAM" id="MobiDB-lite"/>
    </source>
</evidence>
<keyword evidence="4 6" id="KW-1133">Transmembrane helix</keyword>
<comment type="similarity">
    <text evidence="2 6">Belongs to the CTL (choline transporter-like) family.</text>
</comment>
<dbReference type="GO" id="GO:0005886">
    <property type="term" value="C:plasma membrane"/>
    <property type="evidence" value="ECO:0007669"/>
    <property type="project" value="UniProtKB-SubCell"/>
</dbReference>
<evidence type="ECO:0000256" key="2">
    <source>
        <dbReference type="ARBA" id="ARBA00007168"/>
    </source>
</evidence>
<comment type="function">
    <text evidence="6">Probably involved in transport through the plasma membrane.</text>
</comment>
<dbReference type="GO" id="GO:0022857">
    <property type="term" value="F:transmembrane transporter activity"/>
    <property type="evidence" value="ECO:0007669"/>
    <property type="project" value="UniProtKB-UniRule"/>
</dbReference>
<dbReference type="PANTHER" id="PTHR12385:SF88">
    <property type="entry name" value="CHOLINE TRANSPORTER-LIKE PROTEIN CTL1"/>
    <property type="match status" value="1"/>
</dbReference>
<name>A0A0C2TJD2_AMAMK</name>
<feature type="transmembrane region" description="Helical" evidence="6">
    <location>
        <begin position="669"/>
        <end position="686"/>
    </location>
</feature>
<evidence type="ECO:0000313" key="8">
    <source>
        <dbReference type="EMBL" id="KIL67089.1"/>
    </source>
</evidence>
<feature type="transmembrane region" description="Helical" evidence="6">
    <location>
        <begin position="617"/>
        <end position="637"/>
    </location>
</feature>
<dbReference type="STRING" id="946122.A0A0C2TJD2"/>
<comment type="subcellular location">
    <subcellularLocation>
        <location evidence="6">Cell membrane</location>
        <topology evidence="6">Multi-pass membrane protein</topology>
    </subcellularLocation>
    <subcellularLocation>
        <location evidence="1">Membrane</location>
        <topology evidence="1">Multi-pass membrane protein</topology>
    </subcellularLocation>
</comment>
<proteinExistence type="inferred from homology"/>
<dbReference type="Proteomes" id="UP000054549">
    <property type="component" value="Unassembled WGS sequence"/>
</dbReference>
<protein>
    <recommendedName>
        <fullName evidence="6">Protein PNS1</fullName>
    </recommendedName>
</protein>
<organism evidence="8 9">
    <name type="scientific">Amanita muscaria (strain Koide BX008)</name>
    <dbReference type="NCBI Taxonomy" id="946122"/>
    <lineage>
        <taxon>Eukaryota</taxon>
        <taxon>Fungi</taxon>
        <taxon>Dikarya</taxon>
        <taxon>Basidiomycota</taxon>
        <taxon>Agaricomycotina</taxon>
        <taxon>Agaricomycetes</taxon>
        <taxon>Agaricomycetidae</taxon>
        <taxon>Agaricales</taxon>
        <taxon>Pluteineae</taxon>
        <taxon>Amanitaceae</taxon>
        <taxon>Amanita</taxon>
    </lineage>
</organism>
<gene>
    <name evidence="8" type="ORF">M378DRAFT_74370</name>
</gene>
<dbReference type="Pfam" id="PF04515">
    <property type="entry name" value="Choline_transpo"/>
    <property type="match status" value="1"/>
</dbReference>
<feature type="transmembrane region" description="Helical" evidence="6">
    <location>
        <begin position="288"/>
        <end position="314"/>
    </location>
</feature>
<evidence type="ECO:0000256" key="6">
    <source>
        <dbReference type="RuleBase" id="RU368066"/>
    </source>
</evidence>
<evidence type="ECO:0000256" key="3">
    <source>
        <dbReference type="ARBA" id="ARBA00022692"/>
    </source>
</evidence>
<dbReference type="AlphaFoldDB" id="A0A0C2TJD2"/>
<accession>A0A0C2TJD2</accession>
<reference evidence="8 9" key="1">
    <citation type="submission" date="2014-04" db="EMBL/GenBank/DDBJ databases">
        <title>Evolutionary Origins and Diversification of the Mycorrhizal Mutualists.</title>
        <authorList>
            <consortium name="DOE Joint Genome Institute"/>
            <consortium name="Mycorrhizal Genomics Consortium"/>
            <person name="Kohler A."/>
            <person name="Kuo A."/>
            <person name="Nagy L.G."/>
            <person name="Floudas D."/>
            <person name="Copeland A."/>
            <person name="Barry K.W."/>
            <person name="Cichocki N."/>
            <person name="Veneault-Fourrey C."/>
            <person name="LaButti K."/>
            <person name="Lindquist E.A."/>
            <person name="Lipzen A."/>
            <person name="Lundell T."/>
            <person name="Morin E."/>
            <person name="Murat C."/>
            <person name="Riley R."/>
            <person name="Ohm R."/>
            <person name="Sun H."/>
            <person name="Tunlid A."/>
            <person name="Henrissat B."/>
            <person name="Grigoriev I.V."/>
            <person name="Hibbett D.S."/>
            <person name="Martin F."/>
        </authorList>
    </citation>
    <scope>NUCLEOTIDE SEQUENCE [LARGE SCALE GENOMIC DNA]</scope>
    <source>
        <strain evidence="8 9">Koide BX008</strain>
    </source>
</reference>
<dbReference type="InterPro" id="IPR007603">
    <property type="entry name" value="Choline_transptr-like"/>
</dbReference>
<evidence type="ECO:0000256" key="5">
    <source>
        <dbReference type="ARBA" id="ARBA00023136"/>
    </source>
</evidence>
<feature type="region of interest" description="Disordered" evidence="7">
    <location>
        <begin position="31"/>
        <end position="209"/>
    </location>
</feature>
<dbReference type="EMBL" id="KN818233">
    <property type="protein sequence ID" value="KIL67089.1"/>
    <property type="molecule type" value="Genomic_DNA"/>
</dbReference>
<feature type="transmembrane region" description="Helical" evidence="6">
    <location>
        <begin position="485"/>
        <end position="505"/>
    </location>
</feature>
<feature type="compositionally biased region" description="Basic and acidic residues" evidence="7">
    <location>
        <begin position="40"/>
        <end position="57"/>
    </location>
</feature>
<sequence length="688" mass="76016">MATSFAVYASQFLNRQNNGMSLSQTSSQPMFYSFTTDGNGSHDGHSPDLDDLNDPHLRSSHGGKQGQEVRAIPEEDEDPYLRLDEDENTGRTGYDKRAGHQQSVPLIASEQRSESPDSPRGWLAHLASPPMRRVRSPSPVPSTESGDSDPPPDLLVPGRSSRAQHPRPASPATKQPQSLSLTESLLPRDGRTRPLDVFSLPDPRHTPRRRRKYNDSIWTVLWCTSVSICLFFSILVLFVVHKPEGTKNIILPYTTLLHTVPLLTITTFSSAIVTYVHIFLLRIFVRPVIIVTSFFVPVTLLISAIWAFVGSFMWDGNTVPTWGETVGLRLFSLIPLVLSIITARRLLHLPETLHVASSTLTLTTHLLMNNPFLLALSPAILLLTLISSIPFLTLIFRLLLVGYTSGSGSTVEYHIRAWANWAIVGSVVVWLWTWGVARGILRMTSSSVIGAWYFSDQDAQPPPPMSTHTIHAALIRSTGPSLGSIALSALLLTIIQMLYSLTFLLRKLPPYIPVRAFFLIHGIRMAINWLESATTALSKYALVYTGITGDPFMPSARRARALTNSVESKIGRQGRRKISSEPPLALLTIAPLSMTFPFALMTYLFVAHTLNAPDQALGAALLAGGVTSLVGLFCVVVRDIQPDYLSSADVLYVCYCIDKETGDRRREEVFILVSSMWGFLNFAHGLPV</sequence>
<keyword evidence="9" id="KW-1185">Reference proteome</keyword>
<feature type="transmembrane region" description="Helical" evidence="6">
    <location>
        <begin position="326"/>
        <end position="347"/>
    </location>
</feature>